<dbReference type="FunFam" id="3.10.300.10:FF:000001">
    <property type="entry name" value="Putative 3-methyladenine DNA glycosylase"/>
    <property type="match status" value="1"/>
</dbReference>
<dbReference type="eggNOG" id="COG2094">
    <property type="taxonomic scope" value="Bacteria"/>
</dbReference>
<dbReference type="NCBIfam" id="NF002003">
    <property type="entry name" value="PRK00802.1-3"/>
    <property type="match status" value="1"/>
</dbReference>
<evidence type="ECO:0000256" key="3">
    <source>
        <dbReference type="ARBA" id="ARBA00022801"/>
    </source>
</evidence>
<dbReference type="GO" id="GO:0003905">
    <property type="term" value="F:alkylbase DNA N-glycosylase activity"/>
    <property type="evidence" value="ECO:0007669"/>
    <property type="project" value="InterPro"/>
</dbReference>
<organism evidence="6 7">
    <name type="scientific">Chlorobium limicola (strain DSM 245 / NBRC 103803 / 6330)</name>
    <dbReference type="NCBI Taxonomy" id="290315"/>
    <lineage>
        <taxon>Bacteria</taxon>
        <taxon>Pseudomonadati</taxon>
        <taxon>Chlorobiota</taxon>
        <taxon>Chlorobiia</taxon>
        <taxon>Chlorobiales</taxon>
        <taxon>Chlorobiaceae</taxon>
        <taxon>Chlorobium/Pelodictyon group</taxon>
        <taxon>Chlorobium</taxon>
    </lineage>
</organism>
<evidence type="ECO:0000313" key="6">
    <source>
        <dbReference type="EMBL" id="ACD91086.1"/>
    </source>
</evidence>
<sequence>MKGFVQPLEKQFFECPTLPLAEKLLGKILVRRMSDDLVLKGRIVETEAYLGYGDEACHAWRGRTERNGMMFAEPGRLYVYFTYGNHNMLNIVSEPEHTAGAVLIRALEPLEGESFMRERRGTSLATNLMSGPGKLTRAMAIDLDCNGRSLFDGEFSVEDAPELPEEAIGTSARVGITRSRDLPWRKFIIGNPHLSRGRVSG</sequence>
<dbReference type="KEGG" id="cli:Clim_2057"/>
<dbReference type="EMBL" id="CP001097">
    <property type="protein sequence ID" value="ACD91086.1"/>
    <property type="molecule type" value="Genomic_DNA"/>
</dbReference>
<dbReference type="Gene3D" id="3.10.300.10">
    <property type="entry name" value="Methylpurine-DNA glycosylase (MPG)"/>
    <property type="match status" value="1"/>
</dbReference>
<protein>
    <recommendedName>
        <fullName evidence="5">Putative 3-methyladenine DNA glycosylase</fullName>
        <ecNumber evidence="5">3.2.2.-</ecNumber>
    </recommendedName>
</protein>
<dbReference type="InterPro" id="IPR011034">
    <property type="entry name" value="Formyl_transferase-like_C_sf"/>
</dbReference>
<dbReference type="HAMAP" id="MF_00527">
    <property type="entry name" value="3MGH"/>
    <property type="match status" value="1"/>
</dbReference>
<dbReference type="RefSeq" id="WP_012466955.1">
    <property type="nucleotide sequence ID" value="NC_010803.1"/>
</dbReference>
<accession>B3EG77</accession>
<dbReference type="InterPro" id="IPR036995">
    <property type="entry name" value="MPG_sf"/>
</dbReference>
<evidence type="ECO:0000256" key="2">
    <source>
        <dbReference type="ARBA" id="ARBA00022763"/>
    </source>
</evidence>
<dbReference type="GO" id="GO:0003677">
    <property type="term" value="F:DNA binding"/>
    <property type="evidence" value="ECO:0007669"/>
    <property type="project" value="InterPro"/>
</dbReference>
<dbReference type="AlphaFoldDB" id="B3EG77"/>
<dbReference type="EC" id="3.2.2.-" evidence="5"/>
<dbReference type="PANTHER" id="PTHR10429">
    <property type="entry name" value="DNA-3-METHYLADENINE GLYCOSYLASE"/>
    <property type="match status" value="1"/>
</dbReference>
<keyword evidence="3 5" id="KW-0378">Hydrolase</keyword>
<comment type="similarity">
    <text evidence="1 5">Belongs to the DNA glycosylase MPG family.</text>
</comment>
<keyword evidence="4 5" id="KW-0234">DNA repair</keyword>
<evidence type="ECO:0000256" key="1">
    <source>
        <dbReference type="ARBA" id="ARBA00009232"/>
    </source>
</evidence>
<reference evidence="6 7" key="1">
    <citation type="submission" date="2008-05" db="EMBL/GenBank/DDBJ databases">
        <title>Complete sequence of Chlorobium limicola DSM 245.</title>
        <authorList>
            <consortium name="US DOE Joint Genome Institute"/>
            <person name="Lucas S."/>
            <person name="Copeland A."/>
            <person name="Lapidus A."/>
            <person name="Glavina del Rio T."/>
            <person name="Dalin E."/>
            <person name="Tice H."/>
            <person name="Bruce D."/>
            <person name="Goodwin L."/>
            <person name="Pitluck S."/>
            <person name="Schmutz J."/>
            <person name="Larimer F."/>
            <person name="Land M."/>
            <person name="Hauser L."/>
            <person name="Kyrpides N."/>
            <person name="Ovchinnikova G."/>
            <person name="Zhao F."/>
            <person name="Li T."/>
            <person name="Liu Z."/>
            <person name="Overmann J."/>
            <person name="Bryant D.A."/>
            <person name="Richardson P."/>
        </authorList>
    </citation>
    <scope>NUCLEOTIDE SEQUENCE [LARGE SCALE GENOMIC DNA]</scope>
    <source>
        <strain evidence="7">DSM 245 / NBRC 103803 / 6330</strain>
    </source>
</reference>
<evidence type="ECO:0000256" key="5">
    <source>
        <dbReference type="HAMAP-Rule" id="MF_00527"/>
    </source>
</evidence>
<dbReference type="Pfam" id="PF02245">
    <property type="entry name" value="Pur_DNA_glyco"/>
    <property type="match status" value="1"/>
</dbReference>
<dbReference type="SUPFAM" id="SSF50486">
    <property type="entry name" value="FMT C-terminal domain-like"/>
    <property type="match status" value="1"/>
</dbReference>
<dbReference type="HOGENOM" id="CLU_060471_3_0_10"/>
<name>B3EG77_CHLL2</name>
<dbReference type="STRING" id="290315.Clim_2057"/>
<dbReference type="Proteomes" id="UP000008841">
    <property type="component" value="Chromosome"/>
</dbReference>
<proteinExistence type="inferred from homology"/>
<dbReference type="NCBIfam" id="TIGR00567">
    <property type="entry name" value="3mg"/>
    <property type="match status" value="1"/>
</dbReference>
<evidence type="ECO:0000256" key="4">
    <source>
        <dbReference type="ARBA" id="ARBA00023204"/>
    </source>
</evidence>
<keyword evidence="2 5" id="KW-0227">DNA damage</keyword>
<dbReference type="PANTHER" id="PTHR10429:SF0">
    <property type="entry name" value="DNA-3-METHYLADENINE GLYCOSYLASE"/>
    <property type="match status" value="1"/>
</dbReference>
<dbReference type="InterPro" id="IPR003180">
    <property type="entry name" value="MPG"/>
</dbReference>
<evidence type="ECO:0000313" key="7">
    <source>
        <dbReference type="Proteomes" id="UP000008841"/>
    </source>
</evidence>
<gene>
    <name evidence="6" type="ordered locus">Clim_2057</name>
</gene>
<dbReference type="CDD" id="cd00540">
    <property type="entry name" value="AAG"/>
    <property type="match status" value="1"/>
</dbReference>
<dbReference type="GO" id="GO:0006284">
    <property type="term" value="P:base-excision repair"/>
    <property type="evidence" value="ECO:0007669"/>
    <property type="project" value="InterPro"/>
</dbReference>